<evidence type="ECO:0000313" key="1">
    <source>
        <dbReference type="EMBL" id="SBV94955.1"/>
    </source>
</evidence>
<keyword evidence="1" id="KW-0808">Transferase</keyword>
<dbReference type="Gene3D" id="3.40.50.300">
    <property type="entry name" value="P-loop containing nucleotide triphosphate hydrolases"/>
    <property type="match status" value="1"/>
</dbReference>
<dbReference type="GO" id="GO:0003887">
    <property type="term" value="F:DNA-directed DNA polymerase activity"/>
    <property type="evidence" value="ECO:0007669"/>
    <property type="project" value="UniProtKB-EC"/>
</dbReference>
<sequence length="350" mass="37509">MSAHPRLIRSLIGHRAAWEQLDAAWRSGRFAHAWLITGPRGIGKASFAYLAAKAILTAPPQGGGEGLFGPQPTPPLAREPGDHPALPRIESGAYPDLLGVEIGWSDDKMTKRRTEIVVDDVRAVGAFLAMTPAEGGWRVVVVDAADEMNRNAANALLKNLEEPPKRTVLFLVAHNPGKLLPTIRSRCRRLELAPLGAEEMSEGLARLLPEESERRRADLARMSAGSLGAALGLARAGGDALAAEIGKLLAPWPRLDFAAIYAFAAQVAADEDKYRLVASLLGDWIAATLKRGTGVPAEGGGGAIAQAVPLDRWIEVWEKVNDLFRKADAVNLDRRHVVLSAFHALLSPAA</sequence>
<dbReference type="InterPro" id="IPR027417">
    <property type="entry name" value="P-loop_NTPase"/>
</dbReference>
<organism evidence="1">
    <name type="scientific">uncultured Alphaproteobacteria bacterium</name>
    <dbReference type="NCBI Taxonomy" id="91750"/>
    <lineage>
        <taxon>Bacteria</taxon>
        <taxon>Pseudomonadati</taxon>
        <taxon>Pseudomonadota</taxon>
        <taxon>Alphaproteobacteria</taxon>
        <taxon>environmental samples</taxon>
    </lineage>
</organism>
<name>A0A212J6W3_9PROT</name>
<dbReference type="PANTHER" id="PTHR11669">
    <property type="entry name" value="REPLICATION FACTOR C / DNA POLYMERASE III GAMMA-TAU SUBUNIT"/>
    <property type="match status" value="1"/>
</dbReference>
<gene>
    <name evidence="1" type="ORF">KL86APRO_10575</name>
</gene>
<dbReference type="SUPFAM" id="SSF52540">
    <property type="entry name" value="P-loop containing nucleoside triphosphate hydrolases"/>
    <property type="match status" value="1"/>
</dbReference>
<dbReference type="InterPro" id="IPR050238">
    <property type="entry name" value="DNA_Rep/Repair_Clamp_Loader"/>
</dbReference>
<dbReference type="AlphaFoldDB" id="A0A212J6W3"/>
<keyword evidence="1" id="KW-0548">Nucleotidyltransferase</keyword>
<dbReference type="GO" id="GO:0006261">
    <property type="term" value="P:DNA-templated DNA replication"/>
    <property type="evidence" value="ECO:0007669"/>
    <property type="project" value="TreeGrafter"/>
</dbReference>
<dbReference type="PANTHER" id="PTHR11669:SF8">
    <property type="entry name" value="DNA POLYMERASE III SUBUNIT DELTA"/>
    <property type="match status" value="1"/>
</dbReference>
<dbReference type="EC" id="2.7.7.7" evidence="1"/>
<dbReference type="GO" id="GO:0009360">
    <property type="term" value="C:DNA polymerase III complex"/>
    <property type="evidence" value="ECO:0007669"/>
    <property type="project" value="TreeGrafter"/>
</dbReference>
<protein>
    <submittedName>
        <fullName evidence="1">Putative DNA polymerase III, delta prime subunit</fullName>
        <ecNumber evidence="1">2.7.7.7</ecNumber>
    </submittedName>
</protein>
<reference evidence="1" key="1">
    <citation type="submission" date="2016-04" db="EMBL/GenBank/DDBJ databases">
        <authorList>
            <person name="Evans L.H."/>
            <person name="Alamgir A."/>
            <person name="Owens N."/>
            <person name="Weber N.D."/>
            <person name="Virtaneva K."/>
            <person name="Barbian K."/>
            <person name="Babar A."/>
            <person name="Rosenke K."/>
        </authorList>
    </citation>
    <scope>NUCLEOTIDE SEQUENCE</scope>
    <source>
        <strain evidence="1">86</strain>
    </source>
</reference>
<dbReference type="NCBIfam" id="NF005677">
    <property type="entry name" value="PRK07471.1"/>
    <property type="match status" value="1"/>
</dbReference>
<dbReference type="Pfam" id="PF13177">
    <property type="entry name" value="DNA_pol3_delta2"/>
    <property type="match status" value="1"/>
</dbReference>
<proteinExistence type="predicted"/>
<dbReference type="EMBL" id="FLUO01000001">
    <property type="protein sequence ID" value="SBV94955.1"/>
    <property type="molecule type" value="Genomic_DNA"/>
</dbReference>
<accession>A0A212J6W3</accession>